<dbReference type="AlphaFoldDB" id="A0A2D0J4T3"/>
<comment type="function">
    <text evidence="3">Catalyzes the acetylation of dTDP-fucosamine (dTDP-4-amino-4,6-dideoxy-D-galactose) to dTDP-Fuc4NAc, which is utilized in the biosynthesis of the enterobacterial common antigen (ECA).</text>
</comment>
<dbReference type="HAMAP" id="MF_02027">
    <property type="entry name" value="WecD_RffC"/>
    <property type="match status" value="1"/>
</dbReference>
<feature type="domain" description="N-acetyltransferase" evidence="4">
    <location>
        <begin position="115"/>
        <end position="258"/>
    </location>
</feature>
<dbReference type="Pfam" id="PF00583">
    <property type="entry name" value="Acetyltransf_1"/>
    <property type="match status" value="1"/>
</dbReference>
<dbReference type="GO" id="GO:0008080">
    <property type="term" value="F:N-acetyltransferase activity"/>
    <property type="evidence" value="ECO:0007669"/>
    <property type="project" value="InterPro"/>
</dbReference>
<evidence type="ECO:0000256" key="1">
    <source>
        <dbReference type="ARBA" id="ARBA00022679"/>
    </source>
</evidence>
<evidence type="ECO:0000313" key="5">
    <source>
        <dbReference type="EMBL" id="PHM29554.1"/>
    </source>
</evidence>
<comment type="pathway">
    <text evidence="3">Bacterial outer membrane biogenesis; enterobacterial common antigen biosynthesis.</text>
</comment>
<dbReference type="GO" id="GO:0009246">
    <property type="term" value="P:enterobacterial common antigen biosynthetic process"/>
    <property type="evidence" value="ECO:0007669"/>
    <property type="project" value="UniProtKB-UniRule"/>
</dbReference>
<dbReference type="NCBIfam" id="TIGR02382">
    <property type="entry name" value="wecD_rffC"/>
    <property type="match status" value="1"/>
</dbReference>
<comment type="caution">
    <text evidence="3">Lacks conserved residue(s) required for the propagation of feature annotation.</text>
</comment>
<dbReference type="EC" id="2.3.1.210" evidence="3"/>
<dbReference type="UniPathway" id="UPA00566"/>
<name>A0A2D0J4T3_XENBU</name>
<accession>A0A2D0J4T3</accession>
<dbReference type="SUPFAM" id="SSF55729">
    <property type="entry name" value="Acyl-CoA N-acyltransferases (Nat)"/>
    <property type="match status" value="1"/>
</dbReference>
<evidence type="ECO:0000256" key="3">
    <source>
        <dbReference type="HAMAP-Rule" id="MF_02027"/>
    </source>
</evidence>
<dbReference type="CDD" id="cd04301">
    <property type="entry name" value="NAT_SF"/>
    <property type="match status" value="1"/>
</dbReference>
<dbReference type="InterPro" id="IPR012752">
    <property type="entry name" value="AcTrfase_WecD"/>
</dbReference>
<comment type="subunit">
    <text evidence="3">Homodimer.</text>
</comment>
<comment type="caution">
    <text evidence="5">The sequence shown here is derived from an EMBL/GenBank/DDBJ whole genome shotgun (WGS) entry which is preliminary data.</text>
</comment>
<dbReference type="PANTHER" id="PTHR43877">
    <property type="entry name" value="AMINOALKYLPHOSPHONATE N-ACETYLTRANSFERASE-RELATED-RELATED"/>
    <property type="match status" value="1"/>
</dbReference>
<proteinExistence type="inferred from homology"/>
<dbReference type="Gene3D" id="3.40.630.30">
    <property type="match status" value="1"/>
</dbReference>
<organism evidence="5 6">
    <name type="scientific">Xenorhabdus budapestensis</name>
    <dbReference type="NCBI Taxonomy" id="290110"/>
    <lineage>
        <taxon>Bacteria</taxon>
        <taxon>Pseudomonadati</taxon>
        <taxon>Pseudomonadota</taxon>
        <taxon>Gammaproteobacteria</taxon>
        <taxon>Enterobacterales</taxon>
        <taxon>Morganellaceae</taxon>
        <taxon>Xenorhabdus</taxon>
    </lineage>
</organism>
<comment type="similarity">
    <text evidence="3">Belongs to the WecD family.</text>
</comment>
<evidence type="ECO:0000256" key="2">
    <source>
        <dbReference type="ARBA" id="ARBA00023315"/>
    </source>
</evidence>
<protein>
    <recommendedName>
        <fullName evidence="3">dTDP-fucosamine acetyltransferase</fullName>
        <ecNumber evidence="3">2.3.1.210</ecNumber>
    </recommendedName>
    <alternativeName>
        <fullName evidence="3">TDP-fucosamine acetyltransferase</fullName>
    </alternativeName>
    <alternativeName>
        <fullName evidence="3">dTDP-4-amino-4,6-dideoxy-D-galactose acyltransferase</fullName>
    </alternativeName>
</protein>
<dbReference type="PANTHER" id="PTHR43877:SF2">
    <property type="entry name" value="AMINOALKYLPHOSPHONATE N-ACETYLTRANSFERASE-RELATED"/>
    <property type="match status" value="1"/>
</dbReference>
<dbReference type="NCBIfam" id="NF008212">
    <property type="entry name" value="PRK10975.1"/>
    <property type="match status" value="1"/>
</dbReference>
<feature type="active site" description="Proton donor" evidence="3">
    <location>
        <position position="236"/>
    </location>
</feature>
<sequence length="258" mass="28516">MSIHVEPVHADIEPLVWDSQFFGLSTARLNFVSEFSSTKGRITTTQLDEYALVQAKVPAQQLYLVDQLSALDFSLVEGEADLLLSVNSSSVSSLPTSSEECDKYQALIIATPPDIPVLKAAATRVFATSRFRAPWYQPDDSGRFYATWVENAVLGTFDHECLLVNDQCGGLAGFVTMRNIGCHEARIGLLAALPGKHHQGIGKKLMSAAQQWCHGHRIQRLRIATQISNITALRLYTRSGATIESTAYWLYRGRNDSI</sequence>
<dbReference type="EMBL" id="NIBS01000001">
    <property type="protein sequence ID" value="PHM29554.1"/>
    <property type="molecule type" value="Genomic_DNA"/>
</dbReference>
<gene>
    <name evidence="3" type="primary">wecD</name>
    <name evidence="5" type="ORF">Xbud_00076</name>
</gene>
<evidence type="ECO:0000259" key="4">
    <source>
        <dbReference type="PROSITE" id="PS51186"/>
    </source>
</evidence>
<dbReference type="InterPro" id="IPR016181">
    <property type="entry name" value="Acyl_CoA_acyltransferase"/>
</dbReference>
<comment type="catalytic activity">
    <reaction evidence="3">
        <text>dTDP-4-amino-4,6-dideoxy-alpha-D-galactose + acetyl-CoA = dTDP-4-acetamido-4,6-dideoxy-alpha-D-galactose + CoA + H(+)</text>
        <dbReference type="Rhea" id="RHEA:34443"/>
        <dbReference type="ChEBI" id="CHEBI:15378"/>
        <dbReference type="ChEBI" id="CHEBI:57287"/>
        <dbReference type="ChEBI" id="CHEBI:57288"/>
        <dbReference type="ChEBI" id="CHEBI:68492"/>
        <dbReference type="ChEBI" id="CHEBI:68493"/>
        <dbReference type="EC" id="2.3.1.210"/>
    </reaction>
</comment>
<dbReference type="PROSITE" id="PS51186">
    <property type="entry name" value="GNAT"/>
    <property type="match status" value="1"/>
</dbReference>
<keyword evidence="2 3" id="KW-0012">Acyltransferase</keyword>
<keyword evidence="1 3" id="KW-0808">Transferase</keyword>
<dbReference type="InterPro" id="IPR000182">
    <property type="entry name" value="GNAT_dom"/>
</dbReference>
<reference evidence="5 6" key="1">
    <citation type="journal article" date="2017" name="Nat. Microbiol.">
        <title>Natural product diversity associated with the nematode symbionts Photorhabdus and Xenorhabdus.</title>
        <authorList>
            <person name="Tobias N.J."/>
            <person name="Wolff H."/>
            <person name="Djahanschiri B."/>
            <person name="Grundmann F."/>
            <person name="Kronenwerth M."/>
            <person name="Shi Y.M."/>
            <person name="Simonyi S."/>
            <person name="Grun P."/>
            <person name="Shapiro-Ilan D."/>
            <person name="Pidot S.J."/>
            <person name="Stinear T.P."/>
            <person name="Ebersberger I."/>
            <person name="Bode H.B."/>
        </authorList>
    </citation>
    <scope>NUCLEOTIDE SEQUENCE [LARGE SCALE GENOMIC DNA]</scope>
    <source>
        <strain evidence="5 6">DSM 16342</strain>
    </source>
</reference>
<evidence type="ECO:0000313" key="6">
    <source>
        <dbReference type="Proteomes" id="UP000225833"/>
    </source>
</evidence>
<feature type="binding site" evidence="3">
    <location>
        <position position="229"/>
    </location>
    <ligand>
        <name>acetyl-CoA</name>
        <dbReference type="ChEBI" id="CHEBI:57288"/>
    </ligand>
</feature>
<dbReference type="RefSeq" id="WP_099134208.1">
    <property type="nucleotide sequence ID" value="NZ_CAWNNJ010000001.1"/>
</dbReference>
<dbReference type="OrthoDB" id="6057229at2"/>
<dbReference type="InterPro" id="IPR050832">
    <property type="entry name" value="Bact_Acetyltransf"/>
</dbReference>
<dbReference type="Proteomes" id="UP000225833">
    <property type="component" value="Unassembled WGS sequence"/>
</dbReference>